<evidence type="ECO:0000256" key="1">
    <source>
        <dbReference type="SAM" id="MobiDB-lite"/>
    </source>
</evidence>
<feature type="compositionally biased region" description="Basic and acidic residues" evidence="1">
    <location>
        <begin position="94"/>
        <end position="109"/>
    </location>
</feature>
<feature type="region of interest" description="Disordered" evidence="1">
    <location>
        <begin position="66"/>
        <end position="109"/>
    </location>
</feature>
<keyword evidence="2" id="KW-0614">Plasmid</keyword>
<reference evidence="2" key="1">
    <citation type="submission" date="2017-04" db="EMBL/GenBank/DDBJ databases">
        <title>F33: A-: B-, IncI1/ST136, and IncN plsamids accelerate the emergence of fosfomycin resistant gene fosA3 in Escherichia coli from pigs, chickens and dairy cows in Northeast China.</title>
        <authorList>
            <person name="Wang X."/>
            <person name="Dong Z."/>
            <person name="Schwarz S."/>
            <person name="Zhu Y."/>
            <person name="Hua X."/>
            <person name="Liu S."/>
            <person name="Zhang W."/>
        </authorList>
    </citation>
    <scope>NUCLEOTIDE SEQUENCE</scope>
    <source>
        <strain evidence="2">SY3018</strain>
        <plasmid evidence="2">pECXH3</plasmid>
    </source>
</reference>
<dbReference type="AlphaFoldDB" id="A0A1Z1V3I6"/>
<accession>A0A1Z1V3I6</accession>
<evidence type="ECO:0000313" key="2">
    <source>
        <dbReference type="EMBL" id="ARX61801.1"/>
    </source>
</evidence>
<dbReference type="EMBL" id="KY865324">
    <property type="protein sequence ID" value="ARX61801.1"/>
    <property type="molecule type" value="Genomic_DNA"/>
</dbReference>
<proteinExistence type="predicted"/>
<geneLocation type="plasmid" evidence="2">
    <name>pECXH3</name>
</geneLocation>
<organism evidence="2">
    <name type="scientific">Escherichia coli</name>
    <dbReference type="NCBI Taxonomy" id="562"/>
    <lineage>
        <taxon>Bacteria</taxon>
        <taxon>Pseudomonadati</taxon>
        <taxon>Pseudomonadota</taxon>
        <taxon>Gammaproteobacteria</taxon>
        <taxon>Enterobacterales</taxon>
        <taxon>Enterobacteriaceae</taxon>
        <taxon>Escherichia</taxon>
    </lineage>
</organism>
<sequence>MTLGGRDAFAAVGKLHVALQVEPAGGGVGVTFDHHRAFTLRAKIEVNIAVNVLFVHVLKAHDALSGTAHDTRVVGRQQPPGAKRGGGNKYQNAEGKERTRRESHYGFQE</sequence>
<protein>
    <submittedName>
        <fullName evidence="2">Uncharacterized protein</fullName>
    </submittedName>
</protein>
<name>A0A1Z1V3I6_ECOLX</name>